<evidence type="ECO:0000256" key="3">
    <source>
        <dbReference type="ARBA" id="ARBA00023125"/>
    </source>
</evidence>
<feature type="region of interest" description="Disordered" evidence="6">
    <location>
        <begin position="25"/>
        <end position="44"/>
    </location>
</feature>
<dbReference type="AlphaFoldDB" id="A0AAD7LT04"/>
<sequence length="233" mass="27384">MDENHNNRKRYKAEIFNIETSHEEVWLRRPEATPPPPPTLDEQSLVKASHEIVWLRRTEATSPPPPTLDEEQRILEPPPSPDLPLEFRNRIQELDGCEVQFLIQKKLFKSDLTKTNDRFSIPINQIGREFLTDHEKIELDRRVGARGDYKGRLPGINVLVLDPYLRKYQLKLKKWDMKKSSVYNLTHKWYELTWEANLNVDDELQLWSFRIDGQLCFALVKVKSQASSIPLDV</sequence>
<dbReference type="InterPro" id="IPR005508">
    <property type="entry name" value="At2g31720-like"/>
</dbReference>
<evidence type="ECO:0000256" key="6">
    <source>
        <dbReference type="SAM" id="MobiDB-lite"/>
    </source>
</evidence>
<evidence type="ECO:0000256" key="1">
    <source>
        <dbReference type="ARBA" id="ARBA00004123"/>
    </source>
</evidence>
<evidence type="ECO:0000256" key="5">
    <source>
        <dbReference type="ARBA" id="ARBA00023242"/>
    </source>
</evidence>
<protein>
    <submittedName>
        <fullName evidence="7">B3 domain-containing protein family</fullName>
    </submittedName>
</protein>
<reference evidence="7" key="1">
    <citation type="journal article" date="2023" name="Science">
        <title>Elucidation of the pathway for biosynthesis of saponin adjuvants from the soapbark tree.</title>
        <authorList>
            <person name="Reed J."/>
            <person name="Orme A."/>
            <person name="El-Demerdash A."/>
            <person name="Owen C."/>
            <person name="Martin L.B.B."/>
            <person name="Misra R.C."/>
            <person name="Kikuchi S."/>
            <person name="Rejzek M."/>
            <person name="Martin A.C."/>
            <person name="Harkess A."/>
            <person name="Leebens-Mack J."/>
            <person name="Louveau T."/>
            <person name="Stephenson M.J."/>
            <person name="Osbourn A."/>
        </authorList>
    </citation>
    <scope>NUCLEOTIDE SEQUENCE</scope>
    <source>
        <strain evidence="7">S10</strain>
    </source>
</reference>
<gene>
    <name evidence="7" type="ORF">O6P43_013690</name>
</gene>
<keyword evidence="2" id="KW-0805">Transcription regulation</keyword>
<evidence type="ECO:0000313" key="8">
    <source>
        <dbReference type="Proteomes" id="UP001163823"/>
    </source>
</evidence>
<dbReference type="SUPFAM" id="SSF101936">
    <property type="entry name" value="DNA-binding pseudobarrel domain"/>
    <property type="match status" value="1"/>
</dbReference>
<dbReference type="GO" id="GO:0005634">
    <property type="term" value="C:nucleus"/>
    <property type="evidence" value="ECO:0007669"/>
    <property type="project" value="UniProtKB-SubCell"/>
</dbReference>
<accession>A0AAD7LT04</accession>
<feature type="region of interest" description="Disordered" evidence="6">
    <location>
        <begin position="59"/>
        <end position="82"/>
    </location>
</feature>
<dbReference type="PANTHER" id="PTHR31541">
    <property type="entry name" value="B3 DOMAIN PLANT PROTEIN-RELATED"/>
    <property type="match status" value="1"/>
</dbReference>
<organism evidence="7 8">
    <name type="scientific">Quillaja saponaria</name>
    <name type="common">Soap bark tree</name>
    <dbReference type="NCBI Taxonomy" id="32244"/>
    <lineage>
        <taxon>Eukaryota</taxon>
        <taxon>Viridiplantae</taxon>
        <taxon>Streptophyta</taxon>
        <taxon>Embryophyta</taxon>
        <taxon>Tracheophyta</taxon>
        <taxon>Spermatophyta</taxon>
        <taxon>Magnoliopsida</taxon>
        <taxon>eudicotyledons</taxon>
        <taxon>Gunneridae</taxon>
        <taxon>Pentapetalae</taxon>
        <taxon>rosids</taxon>
        <taxon>fabids</taxon>
        <taxon>Fabales</taxon>
        <taxon>Quillajaceae</taxon>
        <taxon>Quillaja</taxon>
    </lineage>
</organism>
<dbReference type="InterPro" id="IPR015300">
    <property type="entry name" value="DNA-bd_pseudobarrel_sf"/>
</dbReference>
<keyword evidence="8" id="KW-1185">Reference proteome</keyword>
<dbReference type="Gene3D" id="2.40.330.10">
    <property type="entry name" value="DNA-binding pseudobarrel domain"/>
    <property type="match status" value="1"/>
</dbReference>
<evidence type="ECO:0000313" key="7">
    <source>
        <dbReference type="EMBL" id="KAJ7963784.1"/>
    </source>
</evidence>
<comment type="caution">
    <text evidence="7">The sequence shown here is derived from an EMBL/GenBank/DDBJ whole genome shotgun (WGS) entry which is preliminary data.</text>
</comment>
<evidence type="ECO:0000256" key="4">
    <source>
        <dbReference type="ARBA" id="ARBA00023163"/>
    </source>
</evidence>
<evidence type="ECO:0000256" key="2">
    <source>
        <dbReference type="ARBA" id="ARBA00023015"/>
    </source>
</evidence>
<dbReference type="KEGG" id="qsa:O6P43_013690"/>
<dbReference type="PANTHER" id="PTHR31541:SF25">
    <property type="entry name" value="GAMMA-GLIADIN B"/>
    <property type="match status" value="1"/>
</dbReference>
<keyword evidence="4" id="KW-0804">Transcription</keyword>
<dbReference type="GO" id="GO:0003677">
    <property type="term" value="F:DNA binding"/>
    <property type="evidence" value="ECO:0007669"/>
    <property type="project" value="UniProtKB-KW"/>
</dbReference>
<dbReference type="EMBL" id="JARAOO010000006">
    <property type="protein sequence ID" value="KAJ7963784.1"/>
    <property type="molecule type" value="Genomic_DNA"/>
</dbReference>
<proteinExistence type="predicted"/>
<comment type="subcellular location">
    <subcellularLocation>
        <location evidence="1">Nucleus</location>
    </subcellularLocation>
</comment>
<dbReference type="Pfam" id="PF03754">
    <property type="entry name" value="At2g31720-like"/>
    <property type="match status" value="1"/>
</dbReference>
<dbReference type="Proteomes" id="UP001163823">
    <property type="component" value="Chromosome 6"/>
</dbReference>
<keyword evidence="3" id="KW-0238">DNA-binding</keyword>
<name>A0AAD7LT04_QUISA</name>
<keyword evidence="5" id="KW-0539">Nucleus</keyword>